<protein>
    <submittedName>
        <fullName evidence="3 4">Acidic repeat-containing protein-like isoform X1</fullName>
    </submittedName>
</protein>
<organism evidence="2 4">
    <name type="scientific">Populus euphratica</name>
    <name type="common">Euphrates poplar</name>
    <dbReference type="NCBI Taxonomy" id="75702"/>
    <lineage>
        <taxon>Eukaryota</taxon>
        <taxon>Viridiplantae</taxon>
        <taxon>Streptophyta</taxon>
        <taxon>Embryophyta</taxon>
        <taxon>Tracheophyta</taxon>
        <taxon>Spermatophyta</taxon>
        <taxon>Magnoliopsida</taxon>
        <taxon>eudicotyledons</taxon>
        <taxon>Gunneridae</taxon>
        <taxon>Pentapetalae</taxon>
        <taxon>rosids</taxon>
        <taxon>fabids</taxon>
        <taxon>Malpighiales</taxon>
        <taxon>Salicaceae</taxon>
        <taxon>Saliceae</taxon>
        <taxon>Populus</taxon>
    </lineage>
</organism>
<dbReference type="KEGG" id="peu:105123430"/>
<dbReference type="Proteomes" id="UP000694918">
    <property type="component" value="Unplaced"/>
</dbReference>
<feature type="region of interest" description="Disordered" evidence="1">
    <location>
        <begin position="212"/>
        <end position="263"/>
    </location>
</feature>
<feature type="compositionally biased region" description="Basic residues" evidence="1">
    <location>
        <begin position="219"/>
        <end position="237"/>
    </location>
</feature>
<accession>A0AAJ6U1Y8</accession>
<evidence type="ECO:0000313" key="3">
    <source>
        <dbReference type="RefSeq" id="XP_011021318.1"/>
    </source>
</evidence>
<dbReference type="AlphaFoldDB" id="A0AAJ6U1Y8"/>
<feature type="compositionally biased region" description="Low complexity" evidence="1">
    <location>
        <begin position="79"/>
        <end position="89"/>
    </location>
</feature>
<feature type="compositionally biased region" description="Low complexity" evidence="1">
    <location>
        <begin position="19"/>
        <end position="32"/>
    </location>
</feature>
<name>A0AAJ6U1Y8_POPEU</name>
<dbReference type="PANTHER" id="PTHR36332">
    <property type="entry name" value="STRESS RESPONSE PROTEIN"/>
    <property type="match status" value="1"/>
</dbReference>
<dbReference type="RefSeq" id="XP_011021318.1">
    <property type="nucleotide sequence ID" value="XM_011023016.1"/>
</dbReference>
<gene>
    <name evidence="3 4" type="primary">LOC105123430</name>
</gene>
<feature type="compositionally biased region" description="Basic and acidic residues" evidence="1">
    <location>
        <begin position="7"/>
        <end position="17"/>
    </location>
</feature>
<feature type="region of interest" description="Disordered" evidence="1">
    <location>
        <begin position="1"/>
        <end position="112"/>
    </location>
</feature>
<feature type="compositionally biased region" description="Acidic residues" evidence="1">
    <location>
        <begin position="39"/>
        <end position="69"/>
    </location>
</feature>
<reference evidence="3 4" key="1">
    <citation type="submission" date="2025-04" db="UniProtKB">
        <authorList>
            <consortium name="RefSeq"/>
        </authorList>
    </citation>
    <scope>IDENTIFICATION</scope>
</reference>
<dbReference type="RefSeq" id="XP_011021319.1">
    <property type="nucleotide sequence ID" value="XM_011023017.1"/>
</dbReference>
<proteinExistence type="predicted"/>
<evidence type="ECO:0000313" key="4">
    <source>
        <dbReference type="RefSeq" id="XP_011021319.1"/>
    </source>
</evidence>
<dbReference type="GeneID" id="105123430"/>
<dbReference type="PANTHER" id="PTHR36332:SF1">
    <property type="entry name" value="STRESS RESPONSE PROTEIN"/>
    <property type="match status" value="1"/>
</dbReference>
<feature type="compositionally biased region" description="Basic residues" evidence="1">
    <location>
        <begin position="253"/>
        <end position="263"/>
    </location>
</feature>
<keyword evidence="2" id="KW-1185">Reference proteome</keyword>
<sequence>MIKRRFFKAEHGEKDEASSDSSSSSDSEAEASGKSVDDVVTEPGEDSESEDDVATEPEESIESEDDDTLAEPKEDNESEASSSSSSSGYESEDSSANAIDGDSSDDETGDDRKTLTGIKICKKQSNIMANKESVPDDIQDCILKCKSVYKCRICPRIICLTEETMRAHLNSKRHARSKKLMKENRLKELLNSDGEIENMDQETHAERHARTLALAQGKTTKKNKGRQWQRKRLKKRKEVNAASMEKATSKTKSPPKRRRKNEN</sequence>
<evidence type="ECO:0000256" key="1">
    <source>
        <dbReference type="SAM" id="MobiDB-lite"/>
    </source>
</evidence>
<evidence type="ECO:0000313" key="2">
    <source>
        <dbReference type="Proteomes" id="UP000694918"/>
    </source>
</evidence>